<dbReference type="AlphaFoldDB" id="A0A0R3UP94"/>
<dbReference type="Proteomes" id="UP000267029">
    <property type="component" value="Unassembled WGS sequence"/>
</dbReference>
<evidence type="ECO:0000313" key="4">
    <source>
        <dbReference type="WBParaSite" id="MCU_009516-RA"/>
    </source>
</evidence>
<reference evidence="2 3" key="1">
    <citation type="submission" date="2018-10" db="EMBL/GenBank/DDBJ databases">
        <authorList>
            <consortium name="Pathogen Informatics"/>
        </authorList>
    </citation>
    <scope>NUCLEOTIDE SEQUENCE [LARGE SCALE GENOMIC DNA]</scope>
</reference>
<name>A0A0R3UP94_MESCO</name>
<keyword evidence="1" id="KW-0732">Signal</keyword>
<keyword evidence="3" id="KW-1185">Reference proteome</keyword>
<accession>A0A0R3UP94</accession>
<dbReference type="WBParaSite" id="MCU_009516-RA">
    <property type="protein sequence ID" value="MCU_009516-RA"/>
    <property type="gene ID" value="MCU_009516"/>
</dbReference>
<organism evidence="2 3">
    <name type="scientific">Mesocestoides corti</name>
    <name type="common">Flatworm</name>
    <dbReference type="NCBI Taxonomy" id="53468"/>
    <lineage>
        <taxon>Eukaryota</taxon>
        <taxon>Metazoa</taxon>
        <taxon>Spiralia</taxon>
        <taxon>Lophotrochozoa</taxon>
        <taxon>Platyhelminthes</taxon>
        <taxon>Cestoda</taxon>
        <taxon>Eucestoda</taxon>
        <taxon>Cyclophyllidea</taxon>
        <taxon>Mesocestoididae</taxon>
        <taxon>Mesocestoides</taxon>
    </lineage>
</organism>
<proteinExistence type="predicted"/>
<evidence type="ECO:0000256" key="1">
    <source>
        <dbReference type="SAM" id="SignalP"/>
    </source>
</evidence>
<gene>
    <name evidence="2" type="ORF">MCOS_LOCUS9663</name>
</gene>
<sequence length="95" mass="10616">MELAKGLPNLLVLLLAIFTATFTTPEVMSVRLRNAEVTAGQADGRVVFVPPTFDELDEDIVIPVPRKRPWALPDPLYCCLLNISCCRKRDGYNNL</sequence>
<dbReference type="EMBL" id="UXSR01005796">
    <property type="protein sequence ID" value="VDD83660.1"/>
    <property type="molecule type" value="Genomic_DNA"/>
</dbReference>
<feature type="chain" id="PRO_5043132402" evidence="1">
    <location>
        <begin position="24"/>
        <end position="95"/>
    </location>
</feature>
<evidence type="ECO:0000313" key="2">
    <source>
        <dbReference type="EMBL" id="VDD83660.1"/>
    </source>
</evidence>
<evidence type="ECO:0000313" key="3">
    <source>
        <dbReference type="Proteomes" id="UP000267029"/>
    </source>
</evidence>
<protein>
    <submittedName>
        <fullName evidence="4">Conotoxin</fullName>
    </submittedName>
</protein>
<feature type="signal peptide" evidence="1">
    <location>
        <begin position="1"/>
        <end position="23"/>
    </location>
</feature>
<reference evidence="4" key="2">
    <citation type="submission" date="2019-11" db="UniProtKB">
        <authorList>
            <consortium name="WormBaseParasite"/>
        </authorList>
    </citation>
    <scope>IDENTIFICATION</scope>
</reference>